<organism evidence="2 3">
    <name type="scientific">Methylobacterium currus</name>
    <dbReference type="NCBI Taxonomy" id="2051553"/>
    <lineage>
        <taxon>Bacteria</taxon>
        <taxon>Pseudomonadati</taxon>
        <taxon>Pseudomonadota</taxon>
        <taxon>Alphaproteobacteria</taxon>
        <taxon>Hyphomicrobiales</taxon>
        <taxon>Methylobacteriaceae</taxon>
        <taxon>Methylobacterium</taxon>
    </lineage>
</organism>
<dbReference type="InterPro" id="IPR000182">
    <property type="entry name" value="GNAT_dom"/>
</dbReference>
<dbReference type="AlphaFoldDB" id="A0A2R4WNW4"/>
<accession>A0A2R4WNW4</accession>
<reference evidence="2 3" key="1">
    <citation type="submission" date="2018-04" db="EMBL/GenBank/DDBJ databases">
        <title>Methylobacterium sp. PR1016A genome.</title>
        <authorList>
            <person name="Park W."/>
        </authorList>
    </citation>
    <scope>NUCLEOTIDE SEQUENCE [LARGE SCALE GENOMIC DNA]</scope>
    <source>
        <strain evidence="2 3">PR1016A</strain>
    </source>
</reference>
<dbReference type="InterPro" id="IPR016181">
    <property type="entry name" value="Acyl_CoA_acyltransferase"/>
</dbReference>
<dbReference type="Pfam" id="PF18014">
    <property type="entry name" value="Acetyltransf_18"/>
    <property type="match status" value="1"/>
</dbReference>
<dbReference type="Pfam" id="PF13508">
    <property type="entry name" value="Acetyltransf_7"/>
    <property type="match status" value="1"/>
</dbReference>
<dbReference type="InterPro" id="IPR041496">
    <property type="entry name" value="YitH/HolE_GNAT"/>
</dbReference>
<name>A0A2R4WNW4_9HYPH</name>
<keyword evidence="3" id="KW-1185">Reference proteome</keyword>
<dbReference type="Gene3D" id="3.40.630.30">
    <property type="match status" value="1"/>
</dbReference>
<dbReference type="Proteomes" id="UP000244755">
    <property type="component" value="Chromosome 1"/>
</dbReference>
<dbReference type="PROSITE" id="PS51186">
    <property type="entry name" value="GNAT"/>
    <property type="match status" value="1"/>
</dbReference>
<proteinExistence type="predicted"/>
<dbReference type="KEGG" id="mee:DA075_21810"/>
<sequence>MTNPAEITQTDAAPRIRPMTEADLAALHGLSVEVRWPHRAEDWRLMLAVGQGLVACDEAGRVTGSAMWWPFGDGLATIGMVIVSPRQQARGTGRRLMRELFSAAGPRTIRLTATEAGRRLYESEGFRVTGTNTQYQGIADAAATVDDKRVRPVVEVDWPAIAALDREASGGDRSRMLDALRRAGRIVVLEEHGRIAGYSVCRPFGRGHILGPVVAADAGSAVALASPHVRAQAGAFLRLDTPERDGPLVAFAQACGLAQVDLSVTMTRGQPPATGPARIFTLANQALG</sequence>
<protein>
    <submittedName>
        <fullName evidence="2">GNAT family N-acetyltransferase</fullName>
    </submittedName>
</protein>
<dbReference type="RefSeq" id="WP_099955009.1">
    <property type="nucleotide sequence ID" value="NZ_CP028843.1"/>
</dbReference>
<evidence type="ECO:0000313" key="2">
    <source>
        <dbReference type="EMBL" id="AWB23210.1"/>
    </source>
</evidence>
<dbReference type="SUPFAM" id="SSF55729">
    <property type="entry name" value="Acyl-CoA N-acyltransferases (Nat)"/>
    <property type="match status" value="1"/>
</dbReference>
<dbReference type="CDD" id="cd04301">
    <property type="entry name" value="NAT_SF"/>
    <property type="match status" value="1"/>
</dbReference>
<dbReference type="OrthoDB" id="8453373at2"/>
<gene>
    <name evidence="2" type="ORF">DA075_21810</name>
</gene>
<feature type="domain" description="N-acetyltransferase" evidence="1">
    <location>
        <begin position="14"/>
        <end position="151"/>
    </location>
</feature>
<dbReference type="GO" id="GO:0016747">
    <property type="term" value="F:acyltransferase activity, transferring groups other than amino-acyl groups"/>
    <property type="evidence" value="ECO:0007669"/>
    <property type="project" value="InterPro"/>
</dbReference>
<keyword evidence="2" id="KW-0808">Transferase</keyword>
<dbReference type="PANTHER" id="PTHR47237:SF2">
    <property type="entry name" value="BLL4206 PROTEIN"/>
    <property type="match status" value="1"/>
</dbReference>
<dbReference type="Gene3D" id="3.40.630.90">
    <property type="match status" value="1"/>
</dbReference>
<dbReference type="PANTHER" id="PTHR47237">
    <property type="entry name" value="SLL0310 PROTEIN"/>
    <property type="match status" value="1"/>
</dbReference>
<dbReference type="EMBL" id="CP028843">
    <property type="protein sequence ID" value="AWB23210.1"/>
    <property type="molecule type" value="Genomic_DNA"/>
</dbReference>
<evidence type="ECO:0000259" key="1">
    <source>
        <dbReference type="PROSITE" id="PS51186"/>
    </source>
</evidence>
<dbReference type="InterPro" id="IPR052729">
    <property type="entry name" value="Acyl/Acetyltrans_Enzymes"/>
</dbReference>
<evidence type="ECO:0000313" key="3">
    <source>
        <dbReference type="Proteomes" id="UP000244755"/>
    </source>
</evidence>